<dbReference type="STRING" id="1280941.HY2_12010"/>
<protein>
    <submittedName>
        <fullName evidence="1">Uncharacterized protein</fullName>
    </submittedName>
</protein>
<dbReference type="Gene3D" id="3.10.450.620">
    <property type="entry name" value="JHP933, nucleotidyltransferase-like core domain"/>
    <property type="match status" value="1"/>
</dbReference>
<dbReference type="RefSeq" id="WP_034826051.1">
    <property type="nucleotide sequence ID" value="NZ_AWFA01000016.1"/>
</dbReference>
<gene>
    <name evidence="1" type="ORF">HY3_16640</name>
</gene>
<organism evidence="1 2">
    <name type="scientific">Hyphomonas pacifica</name>
    <dbReference type="NCBI Taxonomy" id="1280941"/>
    <lineage>
        <taxon>Bacteria</taxon>
        <taxon>Pseudomonadati</taxon>
        <taxon>Pseudomonadota</taxon>
        <taxon>Alphaproteobacteria</taxon>
        <taxon>Hyphomonadales</taxon>
        <taxon>Hyphomonadaceae</taxon>
        <taxon>Hyphomonas</taxon>
    </lineage>
</organism>
<evidence type="ECO:0000313" key="2">
    <source>
        <dbReference type="Proteomes" id="UP000249123"/>
    </source>
</evidence>
<accession>A0A062TZ13</accession>
<sequence>MARERYVDQVRLLVDVLPAVAAEEDFALKGGTAINLFYRDLPRLSVDIDLTFLPIRERSQSLADIDAAMDRIAEAGSKVRGVTSSRIAGGGGGATRVLFQRGTATVKVETSPVTRGVVFEPELKRVAPAVEDEFGFAETRLVAFEDLYAGKLHAALDRQHPRDLFDVRLLYENEGITDDLFRAFLVYVASSSRPPHELLNPNLAPLTDVFEAEFSGMTVDAVSVAELEHVRGRLIEDVQSRLTDSAAQFLRTLVGGEPDFDAIGLPSAAELPAVQWKLQNILKLRDTNPEKHATQCESLGSLLS</sequence>
<evidence type="ECO:0000313" key="1">
    <source>
        <dbReference type="EMBL" id="RAN31438.1"/>
    </source>
</evidence>
<dbReference type="OrthoDB" id="1550603at2"/>
<dbReference type="EMBL" id="AWFB01000049">
    <property type="protein sequence ID" value="RAN31438.1"/>
    <property type="molecule type" value="Genomic_DNA"/>
</dbReference>
<dbReference type="Proteomes" id="UP000249123">
    <property type="component" value="Unassembled WGS sequence"/>
</dbReference>
<proteinExistence type="predicted"/>
<keyword evidence="2" id="KW-1185">Reference proteome</keyword>
<comment type="caution">
    <text evidence="1">The sequence shown here is derived from an EMBL/GenBank/DDBJ whole genome shotgun (WGS) entry which is preliminary data.</text>
</comment>
<dbReference type="InterPro" id="IPR014942">
    <property type="entry name" value="AbiEii"/>
</dbReference>
<name>A0A062TZ13_9PROT</name>
<dbReference type="AlphaFoldDB" id="A0A062TZ13"/>
<dbReference type="Pfam" id="PF08843">
    <property type="entry name" value="AbiEii"/>
    <property type="match status" value="1"/>
</dbReference>
<reference evidence="1 2" key="1">
    <citation type="submission" date="2013-04" db="EMBL/GenBank/DDBJ databases">
        <title>Hyphomonas sp. T24B3 Genome Sequencing.</title>
        <authorList>
            <person name="Lai Q."/>
            <person name="Shao Z."/>
        </authorList>
    </citation>
    <scope>NUCLEOTIDE SEQUENCE [LARGE SCALE GENOMIC DNA]</scope>
    <source>
        <strain evidence="1 2">T24B3</strain>
    </source>
</reference>
<dbReference type="eggNOG" id="COG2253">
    <property type="taxonomic scope" value="Bacteria"/>
</dbReference>